<proteinExistence type="predicted"/>
<dbReference type="PANTHER" id="PTHR34615">
    <property type="entry name" value="PX DOMAIN-CONTAINING PROTEIN"/>
    <property type="match status" value="1"/>
</dbReference>
<organism evidence="4">
    <name type="scientific">Diabrotica virgifera virgifera</name>
    <name type="common">western corn rootworm</name>
    <dbReference type="NCBI Taxonomy" id="50390"/>
    <lineage>
        <taxon>Eukaryota</taxon>
        <taxon>Metazoa</taxon>
        <taxon>Ecdysozoa</taxon>
        <taxon>Arthropoda</taxon>
        <taxon>Hexapoda</taxon>
        <taxon>Insecta</taxon>
        <taxon>Pterygota</taxon>
        <taxon>Neoptera</taxon>
        <taxon>Endopterygota</taxon>
        <taxon>Coleoptera</taxon>
        <taxon>Polyphaga</taxon>
        <taxon>Cucujiformia</taxon>
        <taxon>Chrysomeloidea</taxon>
        <taxon>Chrysomelidae</taxon>
        <taxon>Galerucinae</taxon>
        <taxon>Diabroticina</taxon>
        <taxon>Diabroticites</taxon>
        <taxon>Diabrotica</taxon>
    </lineage>
</organism>
<keyword evidence="2" id="KW-0479">Metal-binding</keyword>
<dbReference type="Pfam" id="PF13359">
    <property type="entry name" value="DDE_Tnp_4"/>
    <property type="match status" value="1"/>
</dbReference>
<name>A0A6P7G8T6_DIAVI</name>
<evidence type="ECO:0000256" key="1">
    <source>
        <dbReference type="ARBA" id="ARBA00001968"/>
    </source>
</evidence>
<reference evidence="4" key="1">
    <citation type="submission" date="2025-08" db="UniProtKB">
        <authorList>
            <consortium name="RefSeq"/>
        </authorList>
    </citation>
    <scope>IDENTIFICATION</scope>
    <source>
        <tissue evidence="4">Whole insect</tissue>
    </source>
</reference>
<dbReference type="InterPro" id="IPR027806">
    <property type="entry name" value="HARBI1_dom"/>
</dbReference>
<dbReference type="PANTHER" id="PTHR34615:SF1">
    <property type="entry name" value="PX DOMAIN-CONTAINING PROTEIN"/>
    <property type="match status" value="1"/>
</dbReference>
<evidence type="ECO:0000313" key="4">
    <source>
        <dbReference type="RefSeq" id="XP_028145601.1"/>
    </source>
</evidence>
<accession>A0A6P7G8T6</accession>
<feature type="domain" description="DDE Tnp4" evidence="3">
    <location>
        <begin position="126"/>
        <end position="205"/>
    </location>
</feature>
<dbReference type="GO" id="GO:0046872">
    <property type="term" value="F:metal ion binding"/>
    <property type="evidence" value="ECO:0007669"/>
    <property type="project" value="UniProtKB-KW"/>
</dbReference>
<dbReference type="InParanoid" id="A0A6P7G8T6"/>
<dbReference type="AlphaFoldDB" id="A0A6P7G8T6"/>
<dbReference type="RefSeq" id="XP_028145601.1">
    <property type="nucleotide sequence ID" value="XM_028289800.1"/>
</dbReference>
<gene>
    <name evidence="4" type="primary">LOC114339170</name>
</gene>
<evidence type="ECO:0000256" key="2">
    <source>
        <dbReference type="ARBA" id="ARBA00022723"/>
    </source>
</evidence>
<evidence type="ECO:0000259" key="3">
    <source>
        <dbReference type="Pfam" id="PF13359"/>
    </source>
</evidence>
<sequence length="223" mass="25952">MPEDEVKLHFRFSRADILRLQNVLQIPNNIITETRNNVNGTTALCILLKRLSYPGRLVDLQHFFNNYSPQSLSQIIKTTANFIMETHGHRLDNLNSHQWLNQNRFQLYAQAIRNKGGAIPNCWRFIDGTVRPICRPSVQQEQYYSGHKRVHCVKYQSVLCPDGLIVNLKGAFCGRRHDAGIFRDIDLYQQLEEKAVFPNNEDYILYGDLYFVFSWPSSKFTAI</sequence>
<protein>
    <submittedName>
        <fullName evidence="4">Uncharacterized protein LOC114339170</fullName>
    </submittedName>
</protein>
<comment type="cofactor">
    <cofactor evidence="1">
        <name>a divalent metal cation</name>
        <dbReference type="ChEBI" id="CHEBI:60240"/>
    </cofactor>
</comment>